<comment type="caution">
    <text evidence="2">The sequence shown here is derived from an EMBL/GenBank/DDBJ whole genome shotgun (WGS) entry which is preliminary data.</text>
</comment>
<name>A0A8T0P6E1_PANVG</name>
<dbReference type="AlphaFoldDB" id="A0A8T0P6E1"/>
<feature type="region of interest" description="Disordered" evidence="1">
    <location>
        <begin position="1"/>
        <end position="167"/>
    </location>
</feature>
<dbReference type="Proteomes" id="UP000823388">
    <property type="component" value="Chromosome 8N"/>
</dbReference>
<feature type="compositionally biased region" description="Low complexity" evidence="1">
    <location>
        <begin position="61"/>
        <end position="71"/>
    </location>
</feature>
<feature type="compositionally biased region" description="Low complexity" evidence="1">
    <location>
        <begin position="130"/>
        <end position="145"/>
    </location>
</feature>
<proteinExistence type="predicted"/>
<evidence type="ECO:0000313" key="3">
    <source>
        <dbReference type="Proteomes" id="UP000823388"/>
    </source>
</evidence>
<evidence type="ECO:0000256" key="1">
    <source>
        <dbReference type="SAM" id="MobiDB-lite"/>
    </source>
</evidence>
<sequence>MDPPWPRRPRRRSAPPGARTATTKEPVTQRLLPPLEHRRLGPSSRAPPRPPVGRGRRTWEPAARAVTAPPSARAPPARPELSSTIAVVSGKGRRRQEPVPPPPSTRALLTRPSSVAGGARRCQRGPSSIAGRGPAPRAGPSSAGRRGARAKAFAERWPLGIDAEQGA</sequence>
<dbReference type="EMBL" id="CM029052">
    <property type="protein sequence ID" value="KAG2557741.1"/>
    <property type="molecule type" value="Genomic_DNA"/>
</dbReference>
<reference evidence="2" key="1">
    <citation type="submission" date="2020-05" db="EMBL/GenBank/DDBJ databases">
        <title>WGS assembly of Panicum virgatum.</title>
        <authorList>
            <person name="Lovell J.T."/>
            <person name="Jenkins J."/>
            <person name="Shu S."/>
            <person name="Juenger T.E."/>
            <person name="Schmutz J."/>
        </authorList>
    </citation>
    <scope>NUCLEOTIDE SEQUENCE</scope>
    <source>
        <strain evidence="2">AP13</strain>
    </source>
</reference>
<protein>
    <submittedName>
        <fullName evidence="2">Uncharacterized protein</fullName>
    </submittedName>
</protein>
<organism evidence="2 3">
    <name type="scientific">Panicum virgatum</name>
    <name type="common">Blackwell switchgrass</name>
    <dbReference type="NCBI Taxonomy" id="38727"/>
    <lineage>
        <taxon>Eukaryota</taxon>
        <taxon>Viridiplantae</taxon>
        <taxon>Streptophyta</taxon>
        <taxon>Embryophyta</taxon>
        <taxon>Tracheophyta</taxon>
        <taxon>Spermatophyta</taxon>
        <taxon>Magnoliopsida</taxon>
        <taxon>Liliopsida</taxon>
        <taxon>Poales</taxon>
        <taxon>Poaceae</taxon>
        <taxon>PACMAD clade</taxon>
        <taxon>Panicoideae</taxon>
        <taxon>Panicodae</taxon>
        <taxon>Paniceae</taxon>
        <taxon>Panicinae</taxon>
        <taxon>Panicum</taxon>
        <taxon>Panicum sect. Hiantes</taxon>
    </lineage>
</organism>
<accession>A0A8T0P6E1</accession>
<feature type="compositionally biased region" description="Low complexity" evidence="1">
    <location>
        <begin position="14"/>
        <end position="23"/>
    </location>
</feature>
<gene>
    <name evidence="2" type="ORF">PVAP13_8NG223501</name>
</gene>
<keyword evidence="3" id="KW-1185">Reference proteome</keyword>
<evidence type="ECO:0000313" key="2">
    <source>
        <dbReference type="EMBL" id="KAG2557741.1"/>
    </source>
</evidence>